<reference evidence="1" key="1">
    <citation type="submission" date="2018-02" db="EMBL/GenBank/DDBJ databases">
        <title>Rhizophora mucronata_Transcriptome.</title>
        <authorList>
            <person name="Meera S.P."/>
            <person name="Sreeshan A."/>
            <person name="Augustine A."/>
        </authorList>
    </citation>
    <scope>NUCLEOTIDE SEQUENCE</scope>
    <source>
        <tissue evidence="1">Leaf</tissue>
    </source>
</reference>
<evidence type="ECO:0000313" key="1">
    <source>
        <dbReference type="EMBL" id="MBX39980.1"/>
    </source>
</evidence>
<dbReference type="AlphaFoldDB" id="A0A2P2NC26"/>
<protein>
    <submittedName>
        <fullName evidence="1">Uncharacterized protein</fullName>
    </submittedName>
</protein>
<dbReference type="EMBL" id="GGEC01059496">
    <property type="protein sequence ID" value="MBX39980.1"/>
    <property type="molecule type" value="Transcribed_RNA"/>
</dbReference>
<sequence>MLMVTFLLQRCICSLVKWFWMN</sequence>
<accession>A0A2P2NC26</accession>
<proteinExistence type="predicted"/>
<organism evidence="1">
    <name type="scientific">Rhizophora mucronata</name>
    <name type="common">Asiatic mangrove</name>
    <dbReference type="NCBI Taxonomy" id="61149"/>
    <lineage>
        <taxon>Eukaryota</taxon>
        <taxon>Viridiplantae</taxon>
        <taxon>Streptophyta</taxon>
        <taxon>Embryophyta</taxon>
        <taxon>Tracheophyta</taxon>
        <taxon>Spermatophyta</taxon>
        <taxon>Magnoliopsida</taxon>
        <taxon>eudicotyledons</taxon>
        <taxon>Gunneridae</taxon>
        <taxon>Pentapetalae</taxon>
        <taxon>rosids</taxon>
        <taxon>fabids</taxon>
        <taxon>Malpighiales</taxon>
        <taxon>Rhizophoraceae</taxon>
        <taxon>Rhizophora</taxon>
    </lineage>
</organism>
<name>A0A2P2NC26_RHIMU</name>